<evidence type="ECO:0000313" key="1">
    <source>
        <dbReference type="EMBL" id="KAF0468821.1"/>
    </source>
</evidence>
<dbReference type="Proteomes" id="UP000439903">
    <property type="component" value="Unassembled WGS sequence"/>
</dbReference>
<organism evidence="1 2">
    <name type="scientific">Gigaspora margarita</name>
    <dbReference type="NCBI Taxonomy" id="4874"/>
    <lineage>
        <taxon>Eukaryota</taxon>
        <taxon>Fungi</taxon>
        <taxon>Fungi incertae sedis</taxon>
        <taxon>Mucoromycota</taxon>
        <taxon>Glomeromycotina</taxon>
        <taxon>Glomeromycetes</taxon>
        <taxon>Diversisporales</taxon>
        <taxon>Gigasporaceae</taxon>
        <taxon>Gigaspora</taxon>
    </lineage>
</organism>
<comment type="caution">
    <text evidence="1">The sequence shown here is derived from an EMBL/GenBank/DDBJ whole genome shotgun (WGS) entry which is preliminary data.</text>
</comment>
<sequence length="116" mass="13383">MSLVSEKVNHINTLIAWLRAHLPSTVGKPPNDLCKSWYHKSRSKQQKYKIWNVVWYNRNVSSDVIRIGLYDSGSDNSGGSGSTDDSSRILAFFWEGNELKNESKEQNKDKQQIYDF</sequence>
<keyword evidence="2" id="KW-1185">Reference proteome</keyword>
<dbReference type="EMBL" id="WTPW01000935">
    <property type="protein sequence ID" value="KAF0468821.1"/>
    <property type="molecule type" value="Genomic_DNA"/>
</dbReference>
<dbReference type="AlphaFoldDB" id="A0A8H4AAU8"/>
<evidence type="ECO:0000313" key="2">
    <source>
        <dbReference type="Proteomes" id="UP000439903"/>
    </source>
</evidence>
<proteinExistence type="predicted"/>
<reference evidence="1 2" key="1">
    <citation type="journal article" date="2019" name="Environ. Microbiol.">
        <title>At the nexus of three kingdoms: the genome of the mycorrhizal fungus Gigaspora margarita provides insights into plant, endobacterial and fungal interactions.</title>
        <authorList>
            <person name="Venice F."/>
            <person name="Ghignone S."/>
            <person name="Salvioli di Fossalunga A."/>
            <person name="Amselem J."/>
            <person name="Novero M."/>
            <person name="Xianan X."/>
            <person name="Sedzielewska Toro K."/>
            <person name="Morin E."/>
            <person name="Lipzen A."/>
            <person name="Grigoriev I.V."/>
            <person name="Henrissat B."/>
            <person name="Martin F.M."/>
            <person name="Bonfante P."/>
        </authorList>
    </citation>
    <scope>NUCLEOTIDE SEQUENCE [LARGE SCALE GENOMIC DNA]</scope>
    <source>
        <strain evidence="1 2">BEG34</strain>
    </source>
</reference>
<gene>
    <name evidence="1" type="ORF">F8M41_025753</name>
</gene>
<protein>
    <submittedName>
        <fullName evidence="1">Uncharacterized protein</fullName>
    </submittedName>
</protein>
<dbReference type="OrthoDB" id="2487059at2759"/>
<accession>A0A8H4AAU8</accession>
<name>A0A8H4AAU8_GIGMA</name>